<dbReference type="AlphaFoldDB" id="A0A1W1VM04"/>
<accession>A0A1W1VM04</accession>
<gene>
    <name evidence="1" type="ORF">SAMN00120144_2338</name>
</gene>
<evidence type="ECO:0000313" key="1">
    <source>
        <dbReference type="EMBL" id="SMB94081.1"/>
    </source>
</evidence>
<sequence length="30" mass="3331">MAGFRRGPIAKTGVGGILRKQVLQFEKLRC</sequence>
<proteinExistence type="predicted"/>
<keyword evidence="2" id="KW-1185">Reference proteome</keyword>
<name>A0A1W1VM04_9BACT</name>
<dbReference type="EMBL" id="FWWW01000066">
    <property type="protein sequence ID" value="SMB94081.1"/>
    <property type="molecule type" value="Genomic_DNA"/>
</dbReference>
<organism evidence="1 2">
    <name type="scientific">Hymenobacter roseosalivarius DSM 11622</name>
    <dbReference type="NCBI Taxonomy" id="645990"/>
    <lineage>
        <taxon>Bacteria</taxon>
        <taxon>Pseudomonadati</taxon>
        <taxon>Bacteroidota</taxon>
        <taxon>Cytophagia</taxon>
        <taxon>Cytophagales</taxon>
        <taxon>Hymenobacteraceae</taxon>
        <taxon>Hymenobacter</taxon>
    </lineage>
</organism>
<dbReference type="Proteomes" id="UP000192266">
    <property type="component" value="Unassembled WGS sequence"/>
</dbReference>
<evidence type="ECO:0000313" key="2">
    <source>
        <dbReference type="Proteomes" id="UP000192266"/>
    </source>
</evidence>
<dbReference type="STRING" id="645990.SAMN00120144_2338"/>
<protein>
    <submittedName>
        <fullName evidence="1">Uncharacterized protein</fullName>
    </submittedName>
</protein>
<reference evidence="1 2" key="1">
    <citation type="submission" date="2017-04" db="EMBL/GenBank/DDBJ databases">
        <authorList>
            <person name="Afonso C.L."/>
            <person name="Miller P.J."/>
            <person name="Scott M.A."/>
            <person name="Spackman E."/>
            <person name="Goraichik I."/>
            <person name="Dimitrov K.M."/>
            <person name="Suarez D.L."/>
            <person name="Swayne D.E."/>
        </authorList>
    </citation>
    <scope>NUCLEOTIDE SEQUENCE [LARGE SCALE GENOMIC DNA]</scope>
    <source>
        <strain evidence="1 2">DSM 11622</strain>
    </source>
</reference>